<name>A0AAU2JZW7_9ACTN</name>
<dbReference type="InterPro" id="IPR015943">
    <property type="entry name" value="WD40/YVTN_repeat-like_dom_sf"/>
</dbReference>
<feature type="compositionally biased region" description="Polar residues" evidence="1">
    <location>
        <begin position="295"/>
        <end position="308"/>
    </location>
</feature>
<gene>
    <name evidence="3" type="ORF">OG327_33625</name>
</gene>
<feature type="region of interest" description="Disordered" evidence="1">
    <location>
        <begin position="293"/>
        <end position="313"/>
    </location>
</feature>
<keyword evidence="2" id="KW-0732">Signal</keyword>
<sequence length="517" mass="53790">MRTFVRVLTVLVAAAVLPPLTAAHPAGAVTLPALSIPGDPRSAGLPRFTGHAVAPQPVAVPAVPQHPFMAANGSSNVHGDAYQSDTHEGPGPTGRDLTVRSRLQGGLCGSVTFDSKGRIVTVCMTPGLAPRLMLLDPDDLGAIDSLTLPGKAGTSLTEVSGGGYFYLDQRDRAVVPTKDGTIQVVGVRRDALVTEARYDLKPAIGTSGIVSVLPDWSGRMWFVTASGVVGVLDPATGAVSTHVLQGETIANSIAVDESGGVFVVSDHALYRFDARGGGRPAVTWRAVYDRGTRQKPGQLSQGSGTTPTLIGPASGPGGGYVAITDNADPRMKVLVMARGAAGPEKVCEQPVFAPGKGADENSLVAVGGDLIVENNYGYVVGDHALLKGMLGGRQVDTEPGLARVHVDYATRTCSLAWSDTAERVPSVVSKVSLATGLLYTFTHPTAEELRSARRQGSTAMPDAWYLTAMDVRTGKRVWSRLVGSGPLFNNHYAPVTLGSDGSAYVGVVGGLVRIKDS</sequence>
<protein>
    <submittedName>
        <fullName evidence="3">Uncharacterized protein</fullName>
    </submittedName>
</protein>
<reference evidence="3" key="1">
    <citation type="submission" date="2022-10" db="EMBL/GenBank/DDBJ databases">
        <title>The complete genomes of actinobacterial strains from the NBC collection.</title>
        <authorList>
            <person name="Joergensen T.S."/>
            <person name="Alvarez Arevalo M."/>
            <person name="Sterndorff E.B."/>
            <person name="Faurdal D."/>
            <person name="Vuksanovic O."/>
            <person name="Mourched A.-S."/>
            <person name="Charusanti P."/>
            <person name="Shaw S."/>
            <person name="Blin K."/>
            <person name="Weber T."/>
        </authorList>
    </citation>
    <scope>NUCLEOTIDE SEQUENCE</scope>
    <source>
        <strain evidence="3">NBC_00049</strain>
    </source>
</reference>
<dbReference type="SUPFAM" id="SSF75011">
    <property type="entry name" value="3-carboxy-cis,cis-mucoante lactonizing enzyme"/>
    <property type="match status" value="1"/>
</dbReference>
<evidence type="ECO:0000256" key="2">
    <source>
        <dbReference type="SAM" id="SignalP"/>
    </source>
</evidence>
<proteinExistence type="predicted"/>
<organism evidence="3">
    <name type="scientific">Streptomyces sp. NBC_00049</name>
    <dbReference type="NCBI Taxonomy" id="2903617"/>
    <lineage>
        <taxon>Bacteria</taxon>
        <taxon>Bacillati</taxon>
        <taxon>Actinomycetota</taxon>
        <taxon>Actinomycetes</taxon>
        <taxon>Kitasatosporales</taxon>
        <taxon>Streptomycetaceae</taxon>
        <taxon>Streptomyces</taxon>
    </lineage>
</organism>
<accession>A0AAU2JZW7</accession>
<feature type="region of interest" description="Disordered" evidence="1">
    <location>
        <begin position="73"/>
        <end position="96"/>
    </location>
</feature>
<feature type="chain" id="PRO_5043782349" evidence="2">
    <location>
        <begin position="29"/>
        <end position="517"/>
    </location>
</feature>
<dbReference type="AlphaFoldDB" id="A0AAU2JZW7"/>
<feature type="signal peptide" evidence="2">
    <location>
        <begin position="1"/>
        <end position="28"/>
    </location>
</feature>
<dbReference type="EMBL" id="CP108264">
    <property type="protein sequence ID" value="WTU77854.1"/>
    <property type="molecule type" value="Genomic_DNA"/>
</dbReference>
<evidence type="ECO:0000256" key="1">
    <source>
        <dbReference type="SAM" id="MobiDB-lite"/>
    </source>
</evidence>
<evidence type="ECO:0000313" key="3">
    <source>
        <dbReference type="EMBL" id="WTU77854.1"/>
    </source>
</evidence>
<dbReference type="Gene3D" id="2.130.10.10">
    <property type="entry name" value="YVTN repeat-like/Quinoprotein amine dehydrogenase"/>
    <property type="match status" value="1"/>
</dbReference>